<comment type="similarity">
    <text evidence="2">Belongs to the TMEM177 family.</text>
</comment>
<organism evidence="4 5">
    <name type="scientific">Pogona vitticeps</name>
    <name type="common">central bearded dragon</name>
    <dbReference type="NCBI Taxonomy" id="103695"/>
    <lineage>
        <taxon>Eukaryota</taxon>
        <taxon>Metazoa</taxon>
        <taxon>Chordata</taxon>
        <taxon>Craniata</taxon>
        <taxon>Vertebrata</taxon>
        <taxon>Euteleostomi</taxon>
        <taxon>Lepidosauria</taxon>
        <taxon>Squamata</taxon>
        <taxon>Bifurcata</taxon>
        <taxon>Unidentata</taxon>
        <taxon>Episquamata</taxon>
        <taxon>Toxicofera</taxon>
        <taxon>Iguania</taxon>
        <taxon>Acrodonta</taxon>
        <taxon>Agamidae</taxon>
        <taxon>Amphibolurinae</taxon>
        <taxon>Pogona</taxon>
    </lineage>
</organism>
<sequence>MAVQFFWKAAAMVEKHRTCVLAVSCAGLLGANLTVHLIPGQTFKPLCQAWLNGRQMQPSEKMLTLFRDILHEGKVRAANRYQAFSVSIFPPLGAGLPWLPAGCFVGIPASFNDTDCDEEMISKLGLMVNGKNVDWESEEGQAFKRTLILSPEAQKFAIAREIMYLHNGGPLIRASVGPLCLAGTYISGVAIKQFLGLYSAPVLFRGLYNITVAAVGFVAYCLLFDSVSRVVEYSADRKAATISTDFAKGGVEFYDKILSQNKIRRTLMGKNGEKIFSPSGNIIPRYGIRSKHAPLTSRRDLIIKILNMPQA</sequence>
<dbReference type="PANTHER" id="PTHR21824">
    <property type="entry name" value="TRANSMEMBRANE PROTEIN 177"/>
    <property type="match status" value="1"/>
</dbReference>
<evidence type="ECO:0000256" key="3">
    <source>
        <dbReference type="ARBA" id="ARBA00014595"/>
    </source>
</evidence>
<protein>
    <recommendedName>
        <fullName evidence="3">Transmembrane protein 177</fullName>
    </recommendedName>
</protein>
<proteinExistence type="inferred from homology"/>
<dbReference type="GO" id="GO:0016020">
    <property type="term" value="C:membrane"/>
    <property type="evidence" value="ECO:0007669"/>
    <property type="project" value="TreeGrafter"/>
</dbReference>
<keyword evidence="5 6" id="KW-0812">Transmembrane</keyword>
<dbReference type="PANTHER" id="PTHR21824:SF4">
    <property type="entry name" value="TRANSMEMBRANE PROTEIN 177"/>
    <property type="match status" value="1"/>
</dbReference>
<dbReference type="RefSeq" id="XP_020661161.2">
    <property type="nucleotide sequence ID" value="XM_020805502.2"/>
</dbReference>
<dbReference type="InterPro" id="IPR026620">
    <property type="entry name" value="TMEM177"/>
</dbReference>
<reference evidence="4 5" key="1">
    <citation type="submission" date="2025-05" db="UniProtKB">
        <authorList>
            <consortium name="RefSeq"/>
        </authorList>
    </citation>
    <scope>NUCLEOTIDE SEQUENCE [LARGE SCALE GENOMIC DNA]</scope>
</reference>
<evidence type="ECO:0000256" key="2">
    <source>
        <dbReference type="ARBA" id="ARBA00005794"/>
    </source>
</evidence>
<evidence type="ECO:0000256" key="1">
    <source>
        <dbReference type="ARBA" id="ARBA00003998"/>
    </source>
</evidence>
<dbReference type="GeneID" id="110085376"/>
<dbReference type="AlphaFoldDB" id="A0A6J0UKB9"/>
<comment type="function">
    <text evidence="1">Plays a role in the early steps of cytochrome c oxidase subunit II (MT-CO2/COX2) maturation and is required for the stabilization of COX20 and the newly synthesized MT-CO2/COX2 protein.</text>
</comment>
<dbReference type="RefSeq" id="XP_020661151.2">
    <property type="nucleotide sequence ID" value="XM_020805492.2"/>
</dbReference>
<keyword evidence="5 6" id="KW-0472">Membrane</keyword>
<evidence type="ECO:0000313" key="5">
    <source>
        <dbReference type="RefSeq" id="XP_020661151.2"/>
    </source>
</evidence>
<evidence type="ECO:0000313" key="4">
    <source>
        <dbReference type="Proteomes" id="UP001652642"/>
    </source>
</evidence>
<gene>
    <name evidence="5 6" type="primary">TMEM177</name>
</gene>
<keyword evidence="4" id="KW-1185">Reference proteome</keyword>
<dbReference type="OrthoDB" id="110174at2759"/>
<dbReference type="KEGG" id="pvt:110085376"/>
<dbReference type="CTD" id="80775"/>
<dbReference type="Proteomes" id="UP001652642">
    <property type="component" value="Chromosome 1"/>
</dbReference>
<accession>A0A6J0UKB9</accession>
<evidence type="ECO:0000313" key="6">
    <source>
        <dbReference type="RefSeq" id="XP_020661161.2"/>
    </source>
</evidence>
<name>A0A6J0UKB9_9SAUR</name>